<dbReference type="OrthoDB" id="9804645at2"/>
<dbReference type="GO" id="GO:0005886">
    <property type="term" value="C:plasma membrane"/>
    <property type="evidence" value="ECO:0007669"/>
    <property type="project" value="UniProtKB-SubCell"/>
</dbReference>
<proteinExistence type="predicted"/>
<dbReference type="GO" id="GO:0000155">
    <property type="term" value="F:phosphorelay sensor kinase activity"/>
    <property type="evidence" value="ECO:0007669"/>
    <property type="project" value="InterPro"/>
</dbReference>
<dbReference type="STRING" id="23.BEL05_10230"/>
<dbReference type="SMART" id="SM00387">
    <property type="entry name" value="HATPase_c"/>
    <property type="match status" value="1"/>
</dbReference>
<feature type="transmembrane region" description="Helical" evidence="11">
    <location>
        <begin position="129"/>
        <end position="148"/>
    </location>
</feature>
<dbReference type="SUPFAM" id="SSF55874">
    <property type="entry name" value="ATPase domain of HSP90 chaperone/DNA topoisomerase II/histidine kinase"/>
    <property type="match status" value="1"/>
</dbReference>
<reference evidence="14 15" key="1">
    <citation type="submission" date="2016-07" db="EMBL/GenBank/DDBJ databases">
        <title>Whole-genome of two Shewanella species isolated from a digestive organ of sea cucumber Apostichopus japonicus Selenka 1867.</title>
        <authorList>
            <person name="Hong H.-H."/>
            <person name="Choi H."/>
            <person name="Cheon S."/>
            <person name="Oh J.-S."/>
            <person name="Lee H.-G."/>
            <person name="Park C."/>
        </authorList>
    </citation>
    <scope>NUCLEOTIDE SEQUENCE [LARGE SCALE GENOMIC DNA]</scope>
    <source>
        <strain evidence="14 15">CSB03KR</strain>
    </source>
</reference>
<keyword evidence="11" id="KW-1133">Transmembrane helix</keyword>
<dbReference type="InterPro" id="IPR036890">
    <property type="entry name" value="HATPase_C_sf"/>
</dbReference>
<evidence type="ECO:0000256" key="9">
    <source>
        <dbReference type="ARBA" id="ARBA00022840"/>
    </source>
</evidence>
<keyword evidence="7" id="KW-0547">Nucleotide-binding</keyword>
<dbReference type="InterPro" id="IPR050980">
    <property type="entry name" value="2C_sensor_his_kinase"/>
</dbReference>
<dbReference type="RefSeq" id="WP_069671790.1">
    <property type="nucleotide sequence ID" value="NZ_MCBT01000046.1"/>
</dbReference>
<keyword evidence="9" id="KW-0067">ATP-binding</keyword>
<comment type="catalytic activity">
    <reaction evidence="1">
        <text>ATP + protein L-histidine = ADP + protein N-phospho-L-histidine.</text>
        <dbReference type="EC" id="2.7.13.3"/>
    </reaction>
</comment>
<feature type="domain" description="HAMP" evidence="13">
    <location>
        <begin position="148"/>
        <end position="200"/>
    </location>
</feature>
<dbReference type="InterPro" id="IPR003660">
    <property type="entry name" value="HAMP_dom"/>
</dbReference>
<evidence type="ECO:0000256" key="1">
    <source>
        <dbReference type="ARBA" id="ARBA00000085"/>
    </source>
</evidence>
<evidence type="ECO:0000256" key="3">
    <source>
        <dbReference type="ARBA" id="ARBA00012438"/>
    </source>
</evidence>
<dbReference type="SUPFAM" id="SSF47384">
    <property type="entry name" value="Homodimeric domain of signal transducing histidine kinase"/>
    <property type="match status" value="1"/>
</dbReference>
<dbReference type="InterPro" id="IPR004358">
    <property type="entry name" value="Sig_transdc_His_kin-like_C"/>
</dbReference>
<organism evidence="14 15">
    <name type="scientific">Shewanella colwelliana</name>
    <name type="common">Alteromonas colwelliana</name>
    <dbReference type="NCBI Taxonomy" id="23"/>
    <lineage>
        <taxon>Bacteria</taxon>
        <taxon>Pseudomonadati</taxon>
        <taxon>Pseudomonadota</taxon>
        <taxon>Gammaproteobacteria</taxon>
        <taxon>Alteromonadales</taxon>
        <taxon>Shewanellaceae</taxon>
        <taxon>Shewanella</taxon>
    </lineage>
</organism>
<dbReference type="PROSITE" id="PS50885">
    <property type="entry name" value="HAMP"/>
    <property type="match status" value="1"/>
</dbReference>
<evidence type="ECO:0000259" key="12">
    <source>
        <dbReference type="PROSITE" id="PS50109"/>
    </source>
</evidence>
<comment type="caution">
    <text evidence="14">The sequence shown here is derived from an EMBL/GenBank/DDBJ whole genome shotgun (WGS) entry which is preliminary data.</text>
</comment>
<dbReference type="AlphaFoldDB" id="A0A1E5IRM3"/>
<dbReference type="CDD" id="cd00082">
    <property type="entry name" value="HisKA"/>
    <property type="match status" value="1"/>
</dbReference>
<dbReference type="Gene3D" id="1.10.287.130">
    <property type="match status" value="1"/>
</dbReference>
<keyword evidence="5" id="KW-0597">Phosphoprotein</keyword>
<comment type="subcellular location">
    <subcellularLocation>
        <location evidence="2">Cell membrane</location>
        <topology evidence="2">Multi-pass membrane protein</topology>
    </subcellularLocation>
</comment>
<accession>A0A1E5IRM3</accession>
<feature type="coiled-coil region" evidence="10">
    <location>
        <begin position="237"/>
        <end position="264"/>
    </location>
</feature>
<dbReference type="EC" id="2.7.13.3" evidence="3"/>
<dbReference type="EMBL" id="MCBT01000046">
    <property type="protein sequence ID" value="OEG72648.1"/>
    <property type="molecule type" value="Genomic_DNA"/>
</dbReference>
<dbReference type="SMART" id="SM00388">
    <property type="entry name" value="HisKA"/>
    <property type="match status" value="1"/>
</dbReference>
<evidence type="ECO:0000256" key="7">
    <source>
        <dbReference type="ARBA" id="ARBA00022741"/>
    </source>
</evidence>
<protein>
    <recommendedName>
        <fullName evidence="3">histidine kinase</fullName>
        <ecNumber evidence="3">2.7.13.3</ecNumber>
    </recommendedName>
</protein>
<dbReference type="Pfam" id="PF02518">
    <property type="entry name" value="HATPase_c"/>
    <property type="match status" value="1"/>
</dbReference>
<dbReference type="Gene3D" id="3.30.565.10">
    <property type="entry name" value="Histidine kinase-like ATPase, C-terminal domain"/>
    <property type="match status" value="1"/>
</dbReference>
<dbReference type="InterPro" id="IPR005467">
    <property type="entry name" value="His_kinase_dom"/>
</dbReference>
<evidence type="ECO:0000256" key="6">
    <source>
        <dbReference type="ARBA" id="ARBA00022679"/>
    </source>
</evidence>
<evidence type="ECO:0000313" key="14">
    <source>
        <dbReference type="EMBL" id="OEG72648.1"/>
    </source>
</evidence>
<evidence type="ECO:0000313" key="15">
    <source>
        <dbReference type="Proteomes" id="UP000095230"/>
    </source>
</evidence>
<gene>
    <name evidence="14" type="ORF">BEL05_10230</name>
</gene>
<dbReference type="PRINTS" id="PR00344">
    <property type="entry name" value="BCTRLSENSOR"/>
</dbReference>
<dbReference type="PANTHER" id="PTHR44936">
    <property type="entry name" value="SENSOR PROTEIN CREC"/>
    <property type="match status" value="1"/>
</dbReference>
<evidence type="ECO:0000256" key="8">
    <source>
        <dbReference type="ARBA" id="ARBA00022777"/>
    </source>
</evidence>
<dbReference type="CDD" id="cd00075">
    <property type="entry name" value="HATPase"/>
    <property type="match status" value="1"/>
</dbReference>
<dbReference type="InterPro" id="IPR036097">
    <property type="entry name" value="HisK_dim/P_sf"/>
</dbReference>
<keyword evidence="8 14" id="KW-0418">Kinase</keyword>
<dbReference type="InterPro" id="IPR003594">
    <property type="entry name" value="HATPase_dom"/>
</dbReference>
<dbReference type="CDD" id="cd06225">
    <property type="entry name" value="HAMP"/>
    <property type="match status" value="1"/>
</dbReference>
<keyword evidence="6" id="KW-0808">Transferase</keyword>
<evidence type="ECO:0000256" key="2">
    <source>
        <dbReference type="ARBA" id="ARBA00004651"/>
    </source>
</evidence>
<dbReference type="PANTHER" id="PTHR44936:SF10">
    <property type="entry name" value="SENSOR PROTEIN RSTB"/>
    <property type="match status" value="1"/>
</dbReference>
<evidence type="ECO:0000256" key="4">
    <source>
        <dbReference type="ARBA" id="ARBA00022475"/>
    </source>
</evidence>
<name>A0A1E5IRM3_SHECO</name>
<dbReference type="GO" id="GO:0005524">
    <property type="term" value="F:ATP binding"/>
    <property type="evidence" value="ECO:0007669"/>
    <property type="project" value="UniProtKB-KW"/>
</dbReference>
<evidence type="ECO:0000259" key="13">
    <source>
        <dbReference type="PROSITE" id="PS50885"/>
    </source>
</evidence>
<keyword evidence="4" id="KW-1003">Cell membrane</keyword>
<evidence type="ECO:0000256" key="10">
    <source>
        <dbReference type="SAM" id="Coils"/>
    </source>
</evidence>
<keyword evidence="10" id="KW-0175">Coiled coil</keyword>
<evidence type="ECO:0000256" key="5">
    <source>
        <dbReference type="ARBA" id="ARBA00022553"/>
    </source>
</evidence>
<feature type="domain" description="Histidine kinase" evidence="12">
    <location>
        <begin position="208"/>
        <end position="421"/>
    </location>
</feature>
<dbReference type="PROSITE" id="PS50109">
    <property type="entry name" value="HIS_KIN"/>
    <property type="match status" value="1"/>
</dbReference>
<dbReference type="Pfam" id="PF00512">
    <property type="entry name" value="HisKA"/>
    <property type="match status" value="1"/>
</dbReference>
<sequence length="433" mass="49364">MKRLFISLYLLLSLSFLGIGWTLDSIWQNNVDDSGAPDAPLVAFAQLLAQFPEEQRQGFIDKLDDNPAYPLQLLNRDQVAFGDKEAISRNQILVAAHDKEHELHFISVDDKQFLMAGPIEIDPREQLRGLFTLFFYLSLAFVALIWVWPLSRDLKILRLATKEFGQSNWDTQIQLSPRSQVQPLASTFNEMARHIRALIENQKHLSNAVSHEIRTPLARLKFALALMPQYCRPDSDVERRNEFLDEMQQDVKEMENLLQELLTYASLESQRKAIQFERCDLSKLTQQTIARLQGLNRLPITLNPQPKKIEVMGDPSLIERALQNLIINAQRFATTAITIELSVSRGNVTLSVIDDGPGIATEDQAKIFDPFYRSKVVQNGNKGHGLGLAIIKRIMERHNGKVQLNSEPNMTKFTLSWPRVVKGLSEKMTISKH</sequence>
<keyword evidence="11" id="KW-0812">Transmembrane</keyword>
<evidence type="ECO:0000256" key="11">
    <source>
        <dbReference type="SAM" id="Phobius"/>
    </source>
</evidence>
<dbReference type="Proteomes" id="UP000095230">
    <property type="component" value="Unassembled WGS sequence"/>
</dbReference>
<keyword evidence="11" id="KW-0472">Membrane</keyword>
<dbReference type="InterPro" id="IPR003661">
    <property type="entry name" value="HisK_dim/P_dom"/>
</dbReference>